<dbReference type="AlphaFoldDB" id="A0A139HSU2"/>
<sequence>MSDNSDHASIGSRPSYIATSQSPGVVTVGSSIPVSTSSAAATMTAPKPSELGTTGIEQEQFRLLDLPLELVVRIIGYAVVTSTEERPLDVNPSSAVQPAITRACRLLRAEGLKLFYACNCFSITATSSRTAMFWRWRAAIGQAKAAKIKRLFVQLVASNGYPLDLGRVQWHWWLTEVEFHNRYVAKENLPAVIYVRMMDDRVVMFPTDNTSIESGRYEISFTDRSNEGECWRNLDDFPPSPHPYNTMYDRAKAESKDWWTRPS</sequence>
<dbReference type="PANTHER" id="PTHR42085">
    <property type="entry name" value="F-BOX DOMAIN-CONTAINING PROTEIN"/>
    <property type="match status" value="1"/>
</dbReference>
<dbReference type="OrthoDB" id="3643916at2759"/>
<dbReference type="Proteomes" id="UP000070133">
    <property type="component" value="Unassembled WGS sequence"/>
</dbReference>
<keyword evidence="2" id="KW-1185">Reference proteome</keyword>
<organism evidence="1 2">
    <name type="scientific">Pseudocercospora eumusae</name>
    <dbReference type="NCBI Taxonomy" id="321146"/>
    <lineage>
        <taxon>Eukaryota</taxon>
        <taxon>Fungi</taxon>
        <taxon>Dikarya</taxon>
        <taxon>Ascomycota</taxon>
        <taxon>Pezizomycotina</taxon>
        <taxon>Dothideomycetes</taxon>
        <taxon>Dothideomycetidae</taxon>
        <taxon>Mycosphaerellales</taxon>
        <taxon>Mycosphaerellaceae</taxon>
        <taxon>Pseudocercospora</taxon>
    </lineage>
</organism>
<dbReference type="EMBL" id="LFZN01000012">
    <property type="protein sequence ID" value="KXT05506.1"/>
    <property type="molecule type" value="Genomic_DNA"/>
</dbReference>
<comment type="caution">
    <text evidence="1">The sequence shown here is derived from an EMBL/GenBank/DDBJ whole genome shotgun (WGS) entry which is preliminary data.</text>
</comment>
<reference evidence="1 2" key="1">
    <citation type="submission" date="2015-07" db="EMBL/GenBank/DDBJ databases">
        <title>Comparative genomics of the Sigatoka disease complex on banana suggests a link between parallel evolutionary changes in Pseudocercospora fijiensis and Pseudocercospora eumusae and increased virulence on the banana host.</title>
        <authorList>
            <person name="Chang T.-C."/>
            <person name="Salvucci A."/>
            <person name="Crous P.W."/>
            <person name="Stergiopoulos I."/>
        </authorList>
    </citation>
    <scope>NUCLEOTIDE SEQUENCE [LARGE SCALE GENOMIC DNA]</scope>
    <source>
        <strain evidence="1 2">CBS 114824</strain>
    </source>
</reference>
<gene>
    <name evidence="1" type="ORF">AC578_3697</name>
</gene>
<dbReference type="InterPro" id="IPR038883">
    <property type="entry name" value="AN11006-like"/>
</dbReference>
<accession>A0A139HSU2</accession>
<name>A0A139HSU2_9PEZI</name>
<protein>
    <recommendedName>
        <fullName evidence="3">F-box domain-containing protein</fullName>
    </recommendedName>
</protein>
<evidence type="ECO:0000313" key="2">
    <source>
        <dbReference type="Proteomes" id="UP000070133"/>
    </source>
</evidence>
<dbReference type="PANTHER" id="PTHR42085:SF2">
    <property type="entry name" value="F-BOX DOMAIN-CONTAINING PROTEIN"/>
    <property type="match status" value="1"/>
</dbReference>
<evidence type="ECO:0008006" key="3">
    <source>
        <dbReference type="Google" id="ProtNLM"/>
    </source>
</evidence>
<proteinExistence type="predicted"/>
<evidence type="ECO:0000313" key="1">
    <source>
        <dbReference type="EMBL" id="KXT05506.1"/>
    </source>
</evidence>